<feature type="transmembrane region" description="Helical" evidence="10">
    <location>
        <begin position="853"/>
        <end position="872"/>
    </location>
</feature>
<feature type="domain" description="G-protein coupled receptors family 3 profile" evidence="11">
    <location>
        <begin position="765"/>
        <end position="950"/>
    </location>
</feature>
<comment type="subcellular location">
    <subcellularLocation>
        <location evidence="1">Membrane</location>
        <topology evidence="1">Multi-pass membrane protein</topology>
    </subcellularLocation>
</comment>
<feature type="transmembrane region" description="Helical" evidence="10">
    <location>
        <begin position="892"/>
        <end position="911"/>
    </location>
</feature>
<dbReference type="AlphaFoldDB" id="A0A2R5GWF7"/>
<feature type="transmembrane region" description="Helical" evidence="10">
    <location>
        <begin position="771"/>
        <end position="792"/>
    </location>
</feature>
<keyword evidence="4" id="KW-0297">G-protein coupled receptor</keyword>
<keyword evidence="3 10" id="KW-1133">Transmembrane helix</keyword>
<dbReference type="Pfam" id="PF00003">
    <property type="entry name" value="7tm_3"/>
    <property type="match status" value="1"/>
</dbReference>
<dbReference type="InterPro" id="IPR017978">
    <property type="entry name" value="GPCR_3_C"/>
</dbReference>
<feature type="transmembrane region" description="Helical" evidence="10">
    <location>
        <begin position="725"/>
        <end position="746"/>
    </location>
</feature>
<evidence type="ECO:0000256" key="8">
    <source>
        <dbReference type="ARBA" id="ARBA00023224"/>
    </source>
</evidence>
<feature type="transmembrane region" description="Helical" evidence="10">
    <location>
        <begin position="923"/>
        <end position="942"/>
    </location>
</feature>
<gene>
    <name evidence="12" type="ORF">FCC1311_084992</name>
</gene>
<feature type="transmembrane region" description="Helical" evidence="10">
    <location>
        <begin position="694"/>
        <end position="713"/>
    </location>
</feature>
<dbReference type="InterPro" id="IPR000337">
    <property type="entry name" value="GPCR_3"/>
</dbReference>
<feature type="region of interest" description="Disordered" evidence="9">
    <location>
        <begin position="967"/>
        <end position="996"/>
    </location>
</feature>
<dbReference type="PROSITE" id="PS50259">
    <property type="entry name" value="G_PROTEIN_RECEP_F3_4"/>
    <property type="match status" value="1"/>
</dbReference>
<evidence type="ECO:0000256" key="10">
    <source>
        <dbReference type="SAM" id="Phobius"/>
    </source>
</evidence>
<evidence type="ECO:0000256" key="5">
    <source>
        <dbReference type="ARBA" id="ARBA00023136"/>
    </source>
</evidence>
<evidence type="ECO:0000256" key="2">
    <source>
        <dbReference type="ARBA" id="ARBA00022692"/>
    </source>
</evidence>
<comment type="caution">
    <text evidence="12">The sequence shown here is derived from an EMBL/GenBank/DDBJ whole genome shotgun (WGS) entry which is preliminary data.</text>
</comment>
<dbReference type="OrthoDB" id="47382at2759"/>
<dbReference type="PRINTS" id="PR01176">
    <property type="entry name" value="GABABRECEPTR"/>
</dbReference>
<reference evidence="12 13" key="1">
    <citation type="submission" date="2017-12" db="EMBL/GenBank/DDBJ databases">
        <title>Sequencing, de novo assembly and annotation of complete genome of a new Thraustochytrid species, strain FCC1311.</title>
        <authorList>
            <person name="Sedici K."/>
            <person name="Godart F."/>
            <person name="Aiese Cigliano R."/>
            <person name="Sanseverino W."/>
            <person name="Barakat M."/>
            <person name="Ortet P."/>
            <person name="Marechal E."/>
            <person name="Cagnac O."/>
            <person name="Amato A."/>
        </authorList>
    </citation>
    <scope>NUCLEOTIDE SEQUENCE [LARGE SCALE GENOMIC DNA]</scope>
</reference>
<evidence type="ECO:0000313" key="13">
    <source>
        <dbReference type="Proteomes" id="UP000241890"/>
    </source>
</evidence>
<feature type="compositionally biased region" description="Polar residues" evidence="9">
    <location>
        <begin position="976"/>
        <end position="996"/>
    </location>
</feature>
<organism evidence="12 13">
    <name type="scientific">Hondaea fermentalgiana</name>
    <dbReference type="NCBI Taxonomy" id="2315210"/>
    <lineage>
        <taxon>Eukaryota</taxon>
        <taxon>Sar</taxon>
        <taxon>Stramenopiles</taxon>
        <taxon>Bigyra</taxon>
        <taxon>Labyrinthulomycetes</taxon>
        <taxon>Thraustochytrida</taxon>
        <taxon>Thraustochytriidae</taxon>
        <taxon>Hondaea</taxon>
    </lineage>
</organism>
<dbReference type="EMBL" id="BEYU01000119">
    <property type="protein sequence ID" value="GBG32274.1"/>
    <property type="molecule type" value="Genomic_DNA"/>
</dbReference>
<proteinExistence type="predicted"/>
<evidence type="ECO:0000259" key="11">
    <source>
        <dbReference type="PROSITE" id="PS50259"/>
    </source>
</evidence>
<dbReference type="Proteomes" id="UP000241890">
    <property type="component" value="Unassembled WGS sequence"/>
</dbReference>
<keyword evidence="6 12" id="KW-0675">Receptor</keyword>
<dbReference type="InterPro" id="IPR002455">
    <property type="entry name" value="GPCR3_GABA-B"/>
</dbReference>
<keyword evidence="2 10" id="KW-0812">Transmembrane</keyword>
<dbReference type="Gene3D" id="3.30.450.20">
    <property type="entry name" value="PAS domain"/>
    <property type="match status" value="1"/>
</dbReference>
<dbReference type="InParanoid" id="A0A2R5GWF7"/>
<dbReference type="PANTHER" id="PTHR10519:SF20">
    <property type="entry name" value="G-PROTEIN COUPLED RECEPTOR 156-RELATED"/>
    <property type="match status" value="1"/>
</dbReference>
<evidence type="ECO:0000313" key="12">
    <source>
        <dbReference type="EMBL" id="GBG32274.1"/>
    </source>
</evidence>
<dbReference type="GO" id="GO:0038039">
    <property type="term" value="C:G protein-coupled receptor heterodimeric complex"/>
    <property type="evidence" value="ECO:0007669"/>
    <property type="project" value="TreeGrafter"/>
</dbReference>
<dbReference type="GO" id="GO:0004965">
    <property type="term" value="F:G protein-coupled GABA receptor activity"/>
    <property type="evidence" value="ECO:0007669"/>
    <property type="project" value="InterPro"/>
</dbReference>
<sequence length="996" mass="106863">MVEDTSEALANAATNISAFASLVNSKSFNVDDGFGFAPFIFDADTMRCVANGRDATGFSNLTLEEMAAALGVSTVQDGLSDEILAASAAESDGWFKFNFVSEDYPDEPISFLGYAKGVDAFGHSYVVLAGLAHRLLPRMDIDACPTSVNRRCNIQNVRSLVGAVLYSAMAAETPAELREVWNEITFPRDNTYRDGSWYIFAFGFGDDFTSGAFAHTRSDWIRQTLYEISLLFVPDLTKQNGTVLHEQFRDAALGGGGWAKYDWTVSSTAAAQVKVSYVTGVKLFGNDYYFGAGFNHIRDPAAASSLCSTCSVEYSESCAIGNVLTLSAHAEVDVLTRIEANNLFVDINNATSEEFVMPGGFGVLIVDYASKTVMADTVDASRVGGGVAAAFAARRIGEVDASHENLKAKANAGGGWVELPGEEGFSNFVAFVNKISKDNKEYYLVGGYRRERAPVVEACSAAYSAPCSETNARALIGEIVTSIQLASSDAEMTSILGEINAGSVLVAPDFFPIVLDSDFNLVAHGDAAVHEAWNVSDPHLYTEFVQQVEAVSSLGNSFEADLRLNAFKVGGGAFKVSWNDAFGTSMEKIVVVQAARQVSVDDGNVETYYVLIMYVDAPAPALCADGCPANAYCTEANSIDGVPARCECGFYFTPMYSYTSNETCDSTFTHDMVMSCAVDEEKEGIGSVKSIARVLASMNCVFAFFCIVWTGLMRKHIIVKASQPALLVLVGVGTIVSSTTIFVMAIDDSEGPAAGDGYNDAANWACMAQPWFYGLGFAITYCSMIVKLQRVAKVFKNAAKMRKSRGVSLRRTLVSLAGLVCVELLILIIWSVTDPLKFVRPTLNPLNGACESPSSRMFITLVAVYHLSLLFYGAYLSYKCRKMNGVFAETKYLSLAMLGNLQVLLLALPVIVLTADDAETSMFIRAIAIFLNDFSTTALIFCPKMYFAVFGAPETSGAGGNVLTKASKASRGNGPTGSSVVGSTKVATTKGSTVVE</sequence>
<dbReference type="PANTHER" id="PTHR10519">
    <property type="entry name" value="GABA-B RECEPTOR"/>
    <property type="match status" value="1"/>
</dbReference>
<keyword evidence="5 10" id="KW-0472">Membrane</keyword>
<accession>A0A2R5GWF7</accession>
<evidence type="ECO:0000256" key="4">
    <source>
        <dbReference type="ARBA" id="ARBA00023040"/>
    </source>
</evidence>
<name>A0A2R5GWF7_9STRA</name>
<evidence type="ECO:0000256" key="6">
    <source>
        <dbReference type="ARBA" id="ARBA00023170"/>
    </source>
</evidence>
<feature type="transmembrane region" description="Helical" evidence="10">
    <location>
        <begin position="813"/>
        <end position="833"/>
    </location>
</feature>
<evidence type="ECO:0000256" key="9">
    <source>
        <dbReference type="SAM" id="MobiDB-lite"/>
    </source>
</evidence>
<evidence type="ECO:0000256" key="3">
    <source>
        <dbReference type="ARBA" id="ARBA00022989"/>
    </source>
</evidence>
<dbReference type="CDD" id="cd15047">
    <property type="entry name" value="7tmC_GABA-B-like"/>
    <property type="match status" value="1"/>
</dbReference>
<dbReference type="PRINTS" id="PR00248">
    <property type="entry name" value="GPCRMGR"/>
</dbReference>
<evidence type="ECO:0000256" key="1">
    <source>
        <dbReference type="ARBA" id="ARBA00004141"/>
    </source>
</evidence>
<keyword evidence="13" id="KW-1185">Reference proteome</keyword>
<protein>
    <submittedName>
        <fullName evidence="12">Metabotropic glutamate receptor-like protein E</fullName>
    </submittedName>
</protein>
<keyword evidence="7" id="KW-0325">Glycoprotein</keyword>
<evidence type="ECO:0000256" key="7">
    <source>
        <dbReference type="ARBA" id="ARBA00023180"/>
    </source>
</evidence>
<keyword evidence="8" id="KW-0807">Transducer</keyword>